<dbReference type="Proteomes" id="UP001295794">
    <property type="component" value="Unassembled WGS sequence"/>
</dbReference>
<gene>
    <name evidence="2" type="ORF">MYCIT1_LOCUS33047</name>
</gene>
<dbReference type="EMBL" id="CAVNYO010000444">
    <property type="protein sequence ID" value="CAK5281795.1"/>
    <property type="molecule type" value="Genomic_DNA"/>
</dbReference>
<evidence type="ECO:0000313" key="3">
    <source>
        <dbReference type="Proteomes" id="UP001295794"/>
    </source>
</evidence>
<protein>
    <submittedName>
        <fullName evidence="2">Uncharacterized protein</fullName>
    </submittedName>
</protein>
<accession>A0AAD2HVC6</accession>
<evidence type="ECO:0000256" key="1">
    <source>
        <dbReference type="SAM" id="MobiDB-lite"/>
    </source>
</evidence>
<keyword evidence="3" id="KW-1185">Reference proteome</keyword>
<reference evidence="2" key="1">
    <citation type="submission" date="2023-11" db="EMBL/GenBank/DDBJ databases">
        <authorList>
            <person name="De Vega J J."/>
            <person name="De Vega J J."/>
        </authorList>
    </citation>
    <scope>NUCLEOTIDE SEQUENCE</scope>
</reference>
<sequence>MIAVKTSFASISGTFLVSESLRVENVEGPININATLLDAGESDRFTYLSIENGNRRGNPTLSLPCRSFSLARLLRMSHWNQAAPTPPSTTRLSRHTTPRSHCTFATKITHRRRCWRWTFRTAKPPLQSLLTPNFQGSMIFTRKQVGPKSIGGARCRTRPANHGYTSPKSLPSPGPRAEAGWGGILIRHLQIHPRAMLRLARHWARFR</sequence>
<dbReference type="AlphaFoldDB" id="A0AAD2HVC6"/>
<name>A0AAD2HVC6_9AGAR</name>
<feature type="region of interest" description="Disordered" evidence="1">
    <location>
        <begin position="148"/>
        <end position="176"/>
    </location>
</feature>
<organism evidence="2 3">
    <name type="scientific">Mycena citricolor</name>
    <dbReference type="NCBI Taxonomy" id="2018698"/>
    <lineage>
        <taxon>Eukaryota</taxon>
        <taxon>Fungi</taxon>
        <taxon>Dikarya</taxon>
        <taxon>Basidiomycota</taxon>
        <taxon>Agaricomycotina</taxon>
        <taxon>Agaricomycetes</taxon>
        <taxon>Agaricomycetidae</taxon>
        <taxon>Agaricales</taxon>
        <taxon>Marasmiineae</taxon>
        <taxon>Mycenaceae</taxon>
        <taxon>Mycena</taxon>
    </lineage>
</organism>
<evidence type="ECO:0000313" key="2">
    <source>
        <dbReference type="EMBL" id="CAK5281795.1"/>
    </source>
</evidence>
<proteinExistence type="predicted"/>
<comment type="caution">
    <text evidence="2">The sequence shown here is derived from an EMBL/GenBank/DDBJ whole genome shotgun (WGS) entry which is preliminary data.</text>
</comment>